<proteinExistence type="predicted"/>
<gene>
    <name evidence="1" type="ORF">K2173_008282</name>
</gene>
<evidence type="ECO:0000313" key="1">
    <source>
        <dbReference type="EMBL" id="KAJ8773819.1"/>
    </source>
</evidence>
<reference evidence="1 2" key="1">
    <citation type="submission" date="2021-09" db="EMBL/GenBank/DDBJ databases">
        <title>Genomic insights and catalytic innovation underlie evolution of tropane alkaloids biosynthesis.</title>
        <authorList>
            <person name="Wang Y.-J."/>
            <person name="Tian T."/>
            <person name="Huang J.-P."/>
            <person name="Huang S.-X."/>
        </authorList>
    </citation>
    <scope>NUCLEOTIDE SEQUENCE [LARGE SCALE GENOMIC DNA]</scope>
    <source>
        <strain evidence="1">KIB-2018</strain>
        <tissue evidence="1">Leaf</tissue>
    </source>
</reference>
<organism evidence="1 2">
    <name type="scientific">Erythroxylum novogranatense</name>
    <dbReference type="NCBI Taxonomy" id="1862640"/>
    <lineage>
        <taxon>Eukaryota</taxon>
        <taxon>Viridiplantae</taxon>
        <taxon>Streptophyta</taxon>
        <taxon>Embryophyta</taxon>
        <taxon>Tracheophyta</taxon>
        <taxon>Spermatophyta</taxon>
        <taxon>Magnoliopsida</taxon>
        <taxon>eudicotyledons</taxon>
        <taxon>Gunneridae</taxon>
        <taxon>Pentapetalae</taxon>
        <taxon>rosids</taxon>
        <taxon>fabids</taxon>
        <taxon>Malpighiales</taxon>
        <taxon>Erythroxylaceae</taxon>
        <taxon>Erythroxylum</taxon>
    </lineage>
</organism>
<name>A0AAV8U6T8_9ROSI</name>
<evidence type="ECO:0000313" key="2">
    <source>
        <dbReference type="Proteomes" id="UP001159364"/>
    </source>
</evidence>
<sequence length="193" mass="22572">MRWRVGDGSNIRVWLDPWSNDDSNFFVRAPVVDGLENLRVVDLFLPNAAEWDTQKVGLLKRLQRFHGIFQNDLIWNENQAPTSTIIHMSLSKATDRQQLQFLEIQMVYSFMHERTHLLELHPQNLLKLFLFGKPSLGLSLLHTVKLILKQIVNLFFMHSRLNLLYSQRLVLFCQTVCSLQTKSLAYPFTGFQD</sequence>
<keyword evidence="2" id="KW-1185">Reference proteome</keyword>
<accession>A0AAV8U6T8</accession>
<comment type="caution">
    <text evidence="1">The sequence shown here is derived from an EMBL/GenBank/DDBJ whole genome shotgun (WGS) entry which is preliminary data.</text>
</comment>
<dbReference type="EMBL" id="JAIWQS010000001">
    <property type="protein sequence ID" value="KAJ8773819.1"/>
    <property type="molecule type" value="Genomic_DNA"/>
</dbReference>
<protein>
    <submittedName>
        <fullName evidence="1">Uncharacterized protein</fullName>
    </submittedName>
</protein>
<dbReference type="AlphaFoldDB" id="A0AAV8U6T8"/>
<dbReference type="Proteomes" id="UP001159364">
    <property type="component" value="Linkage Group LG01"/>
</dbReference>